<evidence type="ECO:0000256" key="2">
    <source>
        <dbReference type="ARBA" id="ARBA00022908"/>
    </source>
</evidence>
<dbReference type="PANTHER" id="PTHR30349">
    <property type="entry name" value="PHAGE INTEGRASE-RELATED"/>
    <property type="match status" value="1"/>
</dbReference>
<name>A0ABD4XHV0_WEIPA</name>
<dbReference type="InterPro" id="IPR028259">
    <property type="entry name" value="AP2-like_int_N"/>
</dbReference>
<dbReference type="InterPro" id="IPR002104">
    <property type="entry name" value="Integrase_catalytic"/>
</dbReference>
<dbReference type="AlphaFoldDB" id="A0ABD4XHV0"/>
<gene>
    <name evidence="6" type="ORF">G9403_03450</name>
</gene>
<keyword evidence="3" id="KW-0238">DNA-binding</keyword>
<organism evidence="6 7">
    <name type="scientific">Weissella paramesenteroides</name>
    <name type="common">Leuconostoc paramesenteroides</name>
    <dbReference type="NCBI Taxonomy" id="1249"/>
    <lineage>
        <taxon>Bacteria</taxon>
        <taxon>Bacillati</taxon>
        <taxon>Bacillota</taxon>
        <taxon>Bacilli</taxon>
        <taxon>Lactobacillales</taxon>
        <taxon>Lactobacillaceae</taxon>
        <taxon>Weissella</taxon>
    </lineage>
</organism>
<dbReference type="Proteomes" id="UP001215461">
    <property type="component" value="Unassembled WGS sequence"/>
</dbReference>
<evidence type="ECO:0000313" key="6">
    <source>
        <dbReference type="EMBL" id="MDF8370718.1"/>
    </source>
</evidence>
<dbReference type="Pfam" id="PF00589">
    <property type="entry name" value="Phage_integrase"/>
    <property type="match status" value="1"/>
</dbReference>
<dbReference type="GO" id="GO:0006310">
    <property type="term" value="P:DNA recombination"/>
    <property type="evidence" value="ECO:0007669"/>
    <property type="project" value="UniProtKB-KW"/>
</dbReference>
<feature type="domain" description="Tyr recombinase" evidence="5">
    <location>
        <begin position="175"/>
        <end position="379"/>
    </location>
</feature>
<dbReference type="InterPro" id="IPR010998">
    <property type="entry name" value="Integrase_recombinase_N"/>
</dbReference>
<dbReference type="Gene3D" id="1.10.150.130">
    <property type="match status" value="1"/>
</dbReference>
<dbReference type="Gene3D" id="1.10.443.10">
    <property type="entry name" value="Intergrase catalytic core"/>
    <property type="match status" value="1"/>
</dbReference>
<sequence>MKPQKYKLKNGEDRWQFQIFIGRNPITGKQIKKTRMGFKSPIEATIAYAKMLEERQNGAYTLESLAVERVTIETLYHQWHEEYAQSVEASTLSKTESYYNNHILPDIGARKVREITSGELQSLLNKWATQAKSGVVWGQYLKQLFSYAQLHEIIFKNPFDVVTRPKQVNTSRERKQENFLNSEQLTRFLNYWETKTVPQYAYFRLLAYTGLRRGEILALTWDDFDFDRKLLTVNKSVGLDYRNKTTNMYLKQTKTGASNRVISIDNKTLEIMNAYHLIAPKSMSNVVWPGKHTYMDFNVPERWIQKMRKELPDSDNDLKYVTLHGLRHTHATLLFEQAARHGKSAPIKAVQKRLGHADVAMTLQIYTHATNRENDIVNDILNDGFD</sequence>
<accession>A0ABD4XHV0</accession>
<reference evidence="6 7" key="1">
    <citation type="submission" date="2020-03" db="EMBL/GenBank/DDBJ databases">
        <title>Comparative genomics of Weissella paramesenteroides.</title>
        <authorList>
            <person name="Kant R."/>
            <person name="Takala T."/>
            <person name="Saris P."/>
        </authorList>
    </citation>
    <scope>NUCLEOTIDE SEQUENCE [LARGE SCALE GENOMIC DNA]</scope>
    <source>
        <strain evidence="6 7">SJ27-4</strain>
    </source>
</reference>
<dbReference type="Pfam" id="PF14657">
    <property type="entry name" value="Arm-DNA-bind_4"/>
    <property type="match status" value="1"/>
</dbReference>
<comment type="caution">
    <text evidence="6">The sequence shown here is derived from an EMBL/GenBank/DDBJ whole genome shotgun (WGS) entry which is preliminary data.</text>
</comment>
<evidence type="ECO:0000313" key="7">
    <source>
        <dbReference type="Proteomes" id="UP001215461"/>
    </source>
</evidence>
<dbReference type="PROSITE" id="PS51898">
    <property type="entry name" value="TYR_RECOMBINASE"/>
    <property type="match status" value="1"/>
</dbReference>
<dbReference type="InterPro" id="IPR013762">
    <property type="entry name" value="Integrase-like_cat_sf"/>
</dbReference>
<evidence type="ECO:0000259" key="5">
    <source>
        <dbReference type="PROSITE" id="PS51898"/>
    </source>
</evidence>
<dbReference type="RefSeq" id="WP_150190955.1">
    <property type="nucleotide sequence ID" value="NZ_JAANXN010000004.1"/>
</dbReference>
<keyword evidence="2" id="KW-0229">DNA integration</keyword>
<comment type="similarity">
    <text evidence="1">Belongs to the 'phage' integrase family.</text>
</comment>
<dbReference type="InterPro" id="IPR050090">
    <property type="entry name" value="Tyrosine_recombinase_XerCD"/>
</dbReference>
<proteinExistence type="inferred from homology"/>
<dbReference type="PANTHER" id="PTHR30349:SF64">
    <property type="entry name" value="PROPHAGE INTEGRASE INTD-RELATED"/>
    <property type="match status" value="1"/>
</dbReference>
<keyword evidence="4" id="KW-0233">DNA recombination</keyword>
<evidence type="ECO:0000256" key="1">
    <source>
        <dbReference type="ARBA" id="ARBA00008857"/>
    </source>
</evidence>
<evidence type="ECO:0000256" key="3">
    <source>
        <dbReference type="ARBA" id="ARBA00023125"/>
    </source>
</evidence>
<dbReference type="CDD" id="cd01189">
    <property type="entry name" value="INT_ICEBs1_C_like"/>
    <property type="match status" value="1"/>
</dbReference>
<dbReference type="Pfam" id="PF14659">
    <property type="entry name" value="Phage_int_SAM_3"/>
    <property type="match status" value="1"/>
</dbReference>
<dbReference type="GO" id="GO:0015074">
    <property type="term" value="P:DNA integration"/>
    <property type="evidence" value="ECO:0007669"/>
    <property type="project" value="UniProtKB-KW"/>
</dbReference>
<protein>
    <submittedName>
        <fullName evidence="6">Site-specific integrase</fullName>
    </submittedName>
</protein>
<dbReference type="EMBL" id="JAANXN010000004">
    <property type="protein sequence ID" value="MDF8370718.1"/>
    <property type="molecule type" value="Genomic_DNA"/>
</dbReference>
<dbReference type="InterPro" id="IPR004107">
    <property type="entry name" value="Integrase_SAM-like_N"/>
</dbReference>
<dbReference type="InterPro" id="IPR011010">
    <property type="entry name" value="DNA_brk_join_enz"/>
</dbReference>
<evidence type="ECO:0000256" key="4">
    <source>
        <dbReference type="ARBA" id="ARBA00023172"/>
    </source>
</evidence>
<dbReference type="SUPFAM" id="SSF56349">
    <property type="entry name" value="DNA breaking-rejoining enzymes"/>
    <property type="match status" value="1"/>
</dbReference>
<dbReference type="GO" id="GO:0003677">
    <property type="term" value="F:DNA binding"/>
    <property type="evidence" value="ECO:0007669"/>
    <property type="project" value="UniProtKB-KW"/>
</dbReference>